<dbReference type="PANTHER" id="PTHR12137">
    <property type="entry name" value="CARBOHYDRATE SULFOTRANSFERASE"/>
    <property type="match status" value="1"/>
</dbReference>
<evidence type="ECO:0000313" key="12">
    <source>
        <dbReference type="Proteomes" id="UP000504632"/>
    </source>
</evidence>
<keyword evidence="12" id="KW-1185">Reference proteome</keyword>
<dbReference type="InterPro" id="IPR027417">
    <property type="entry name" value="P-loop_NTPase"/>
</dbReference>
<keyword evidence="3 11" id="KW-0808">Transferase</keyword>
<dbReference type="Pfam" id="PF03567">
    <property type="entry name" value="Sulfotransfer_2"/>
    <property type="match status" value="1"/>
</dbReference>
<evidence type="ECO:0000256" key="8">
    <source>
        <dbReference type="ARBA" id="ARBA00023136"/>
    </source>
</evidence>
<evidence type="ECO:0000256" key="10">
    <source>
        <dbReference type="ARBA" id="ARBA00023277"/>
    </source>
</evidence>
<keyword evidence="5 11" id="KW-0735">Signal-anchor</keyword>
<comment type="similarity">
    <text evidence="2 11">Belongs to the sulfotransferase 2 family.</text>
</comment>
<keyword evidence="7 11" id="KW-0333">Golgi apparatus</keyword>
<evidence type="ECO:0000256" key="4">
    <source>
        <dbReference type="ARBA" id="ARBA00022692"/>
    </source>
</evidence>
<dbReference type="OrthoDB" id="2019940at2759"/>
<keyword evidence="4" id="KW-0812">Transmembrane</keyword>
<dbReference type="Proteomes" id="UP000504632">
    <property type="component" value="Chromosome 4"/>
</dbReference>
<dbReference type="GO" id="GO:0016051">
    <property type="term" value="P:carbohydrate biosynthetic process"/>
    <property type="evidence" value="ECO:0007669"/>
    <property type="project" value="InterPro"/>
</dbReference>
<dbReference type="GO" id="GO:0030166">
    <property type="term" value="P:proteoglycan biosynthetic process"/>
    <property type="evidence" value="ECO:0007669"/>
    <property type="project" value="TreeGrafter"/>
</dbReference>
<dbReference type="GO" id="GO:0008146">
    <property type="term" value="F:sulfotransferase activity"/>
    <property type="evidence" value="ECO:0007669"/>
    <property type="project" value="InterPro"/>
</dbReference>
<accession>A0A6J2V8U6</accession>
<evidence type="ECO:0000256" key="3">
    <source>
        <dbReference type="ARBA" id="ARBA00022679"/>
    </source>
</evidence>
<keyword evidence="6" id="KW-1133">Transmembrane helix</keyword>
<dbReference type="GO" id="GO:0000139">
    <property type="term" value="C:Golgi membrane"/>
    <property type="evidence" value="ECO:0007669"/>
    <property type="project" value="UniProtKB-SubCell"/>
</dbReference>
<gene>
    <name evidence="13" type="primary">LOC115810485</name>
</gene>
<protein>
    <recommendedName>
        <fullName evidence="11">Carbohydrate sulfotransferase</fullName>
        <ecNumber evidence="11">2.8.2.-</ecNumber>
    </recommendedName>
</protein>
<evidence type="ECO:0000256" key="5">
    <source>
        <dbReference type="ARBA" id="ARBA00022968"/>
    </source>
</evidence>
<dbReference type="PANTHER" id="PTHR12137:SF4">
    <property type="entry name" value="CARBOHYDRATE SULFOTRANSFERASE 12"/>
    <property type="match status" value="1"/>
</dbReference>
<evidence type="ECO:0000313" key="13">
    <source>
        <dbReference type="RefSeq" id="XP_030628277.1"/>
    </source>
</evidence>
<dbReference type="EC" id="2.8.2.-" evidence="11"/>
<dbReference type="GeneID" id="115810485"/>
<keyword evidence="8" id="KW-0472">Membrane</keyword>
<evidence type="ECO:0000256" key="9">
    <source>
        <dbReference type="ARBA" id="ARBA00023180"/>
    </source>
</evidence>
<keyword evidence="9 11" id="KW-0325">Glycoprotein</keyword>
<sequence>MFWTEEESSIISTELHNQSLESQIWDKRYDWKNHTNPVPLELKQRQYARKKLIRDFCDRKDALSVPGMNRTLDDIPNSELENLIVDDRHGIIYCYIPKVGCTEWKRIMIVLSESLKVNGVPVKNPLDISHDDTHKRTSVVFLNRFSKQVMKEKLEKYKKFIFVRHPYVRLISAYRDKFVKENQEFYTRYGLHMLRKYGNNSRPPANVKVAHAAGILPSFSNFIQYVTDPETLKHGLFDEHWRQMYRLCHPCQINYDFIGKMETMEEDAAFLLHILHVDNIVKFPPSNINRTAESWVREWYANIPDEWKRKLSKIYERDFKLFGYSAPWQL</sequence>
<dbReference type="InParanoid" id="A0A6J2V8U6"/>
<keyword evidence="10 11" id="KW-0119">Carbohydrate metabolism</keyword>
<dbReference type="SUPFAM" id="SSF52540">
    <property type="entry name" value="P-loop containing nucleoside triphosphate hydrolases"/>
    <property type="match status" value="1"/>
</dbReference>
<evidence type="ECO:0000256" key="7">
    <source>
        <dbReference type="ARBA" id="ARBA00023034"/>
    </source>
</evidence>
<dbReference type="RefSeq" id="XP_030628277.1">
    <property type="nucleotide sequence ID" value="XM_030772417.1"/>
</dbReference>
<name>A0A6J2V8U6_CHACN</name>
<comment type="subcellular location">
    <subcellularLocation>
        <location evidence="1 11">Golgi apparatus membrane</location>
        <topology evidence="1 11">Single-pass type II membrane protein</topology>
    </subcellularLocation>
</comment>
<proteinExistence type="inferred from homology"/>
<evidence type="ECO:0000256" key="1">
    <source>
        <dbReference type="ARBA" id="ARBA00004323"/>
    </source>
</evidence>
<evidence type="ECO:0000256" key="2">
    <source>
        <dbReference type="ARBA" id="ARBA00006339"/>
    </source>
</evidence>
<reference evidence="13" key="1">
    <citation type="submission" date="2025-08" db="UniProtKB">
        <authorList>
            <consortium name="RefSeq"/>
        </authorList>
    </citation>
    <scope>IDENTIFICATION</scope>
</reference>
<dbReference type="AlphaFoldDB" id="A0A6J2V8U6"/>
<organism evidence="12 13">
    <name type="scientific">Chanos chanos</name>
    <name type="common">Milkfish</name>
    <name type="synonym">Mugil chanos</name>
    <dbReference type="NCBI Taxonomy" id="29144"/>
    <lineage>
        <taxon>Eukaryota</taxon>
        <taxon>Metazoa</taxon>
        <taxon>Chordata</taxon>
        <taxon>Craniata</taxon>
        <taxon>Vertebrata</taxon>
        <taxon>Euteleostomi</taxon>
        <taxon>Actinopterygii</taxon>
        <taxon>Neopterygii</taxon>
        <taxon>Teleostei</taxon>
        <taxon>Ostariophysi</taxon>
        <taxon>Gonorynchiformes</taxon>
        <taxon>Chanidae</taxon>
        <taxon>Chanos</taxon>
    </lineage>
</organism>
<evidence type="ECO:0000256" key="11">
    <source>
        <dbReference type="RuleBase" id="RU364020"/>
    </source>
</evidence>
<dbReference type="InterPro" id="IPR005331">
    <property type="entry name" value="Sulfotransferase"/>
</dbReference>
<dbReference type="InterPro" id="IPR018011">
    <property type="entry name" value="Carb_sulfotrans_8-10"/>
</dbReference>
<evidence type="ECO:0000256" key="6">
    <source>
        <dbReference type="ARBA" id="ARBA00022989"/>
    </source>
</evidence>